<dbReference type="AlphaFoldDB" id="A0A1T5DT27"/>
<dbReference type="EMBL" id="FUYN01000014">
    <property type="protein sequence ID" value="SKB74729.1"/>
    <property type="molecule type" value="Genomic_DNA"/>
</dbReference>
<reference evidence="3" key="1">
    <citation type="submission" date="2017-02" db="EMBL/GenBank/DDBJ databases">
        <authorList>
            <person name="Varghese N."/>
            <person name="Submissions S."/>
        </authorList>
    </citation>
    <scope>NUCLEOTIDE SEQUENCE [LARGE SCALE GENOMIC DNA]</scope>
    <source>
        <strain evidence="3">ATCC 35199</strain>
    </source>
</reference>
<keyword evidence="1" id="KW-1133">Transmembrane helix</keyword>
<evidence type="ECO:0000313" key="2">
    <source>
        <dbReference type="EMBL" id="SKB74729.1"/>
    </source>
</evidence>
<keyword evidence="3" id="KW-1185">Reference proteome</keyword>
<protein>
    <submittedName>
        <fullName evidence="2">Uncharacterized protein</fullName>
    </submittedName>
</protein>
<keyword evidence="1" id="KW-0472">Membrane</keyword>
<sequence>MEIIIKIIIEILNELMTYKVIAGISLGILSGILIDVKNQFNSYYNELTPFYEFVEELYIKIRFHNMDIENCVNKIAKDENFIKVLPNYFRYAIYKKKYDSIEAIIVITYLNKINRNYNFISNKYINIFSMLFINIFSICLFMISLIGIPSFIFSSVSEEIYKKIAITDNINIIYLNMALLIIAVLFYVIFISPILVRKFLDNILNYNYNKDLEKDYVKQLNKFVKKYNKLKKKEYKLHLDREHKESEGE</sequence>
<dbReference type="Proteomes" id="UP000243406">
    <property type="component" value="Unassembled WGS sequence"/>
</dbReference>
<evidence type="ECO:0000256" key="1">
    <source>
        <dbReference type="SAM" id="Phobius"/>
    </source>
</evidence>
<proteinExistence type="predicted"/>
<evidence type="ECO:0000313" key="3">
    <source>
        <dbReference type="Proteomes" id="UP000243406"/>
    </source>
</evidence>
<feature type="transmembrane region" description="Helical" evidence="1">
    <location>
        <begin position="16"/>
        <end position="34"/>
    </location>
</feature>
<accession>A0A1T5DT27</accession>
<organism evidence="2 3">
    <name type="scientific">Acetoanaerobium noterae</name>
    <dbReference type="NCBI Taxonomy" id="745369"/>
    <lineage>
        <taxon>Bacteria</taxon>
        <taxon>Bacillati</taxon>
        <taxon>Bacillota</taxon>
        <taxon>Clostridia</taxon>
        <taxon>Peptostreptococcales</taxon>
        <taxon>Filifactoraceae</taxon>
        <taxon>Acetoanaerobium</taxon>
    </lineage>
</organism>
<feature type="transmembrane region" description="Helical" evidence="1">
    <location>
        <begin position="172"/>
        <end position="196"/>
    </location>
</feature>
<gene>
    <name evidence="2" type="ORF">SAMN02745120_0132</name>
</gene>
<dbReference type="RefSeq" id="WP_079590835.1">
    <property type="nucleotide sequence ID" value="NZ_FUYN01000014.1"/>
</dbReference>
<name>A0A1T5DT27_9FIRM</name>
<feature type="transmembrane region" description="Helical" evidence="1">
    <location>
        <begin position="124"/>
        <end position="152"/>
    </location>
</feature>
<keyword evidence="1" id="KW-0812">Transmembrane</keyword>